<evidence type="ECO:0000313" key="3">
    <source>
        <dbReference type="Proteomes" id="UP001283361"/>
    </source>
</evidence>
<reference evidence="2" key="1">
    <citation type="journal article" date="2023" name="G3 (Bethesda)">
        <title>A reference genome for the long-term kleptoplast-retaining sea slug Elysia crispata morphotype clarki.</title>
        <authorList>
            <person name="Eastman K.E."/>
            <person name="Pendleton A.L."/>
            <person name="Shaikh M.A."/>
            <person name="Suttiyut T."/>
            <person name="Ogas R."/>
            <person name="Tomko P."/>
            <person name="Gavelis G."/>
            <person name="Widhalm J.R."/>
            <person name="Wisecaver J.H."/>
        </authorList>
    </citation>
    <scope>NUCLEOTIDE SEQUENCE</scope>
    <source>
        <strain evidence="2">ECLA1</strain>
    </source>
</reference>
<organism evidence="2 3">
    <name type="scientific">Elysia crispata</name>
    <name type="common">lettuce slug</name>
    <dbReference type="NCBI Taxonomy" id="231223"/>
    <lineage>
        <taxon>Eukaryota</taxon>
        <taxon>Metazoa</taxon>
        <taxon>Spiralia</taxon>
        <taxon>Lophotrochozoa</taxon>
        <taxon>Mollusca</taxon>
        <taxon>Gastropoda</taxon>
        <taxon>Heterobranchia</taxon>
        <taxon>Euthyneura</taxon>
        <taxon>Panpulmonata</taxon>
        <taxon>Sacoglossa</taxon>
        <taxon>Placobranchoidea</taxon>
        <taxon>Plakobranchidae</taxon>
        <taxon>Elysia</taxon>
    </lineage>
</organism>
<proteinExistence type="predicted"/>
<name>A0AAE1AJ80_9GAST</name>
<sequence length="112" mass="11881">MEFRSVGIGGVRGQGSLKPGAKPGSDSTGNSDEGRKSDPSQPKGSPPTGRSMPLDVLPQPGQPRRGCCIKTTIALEREPLQLLLRLKARPHDSLQRGDGSVGRPLDWSRLSG</sequence>
<dbReference type="EMBL" id="JAWDGP010001751">
    <property type="protein sequence ID" value="KAK3788648.1"/>
    <property type="molecule type" value="Genomic_DNA"/>
</dbReference>
<dbReference type="AlphaFoldDB" id="A0AAE1AJ80"/>
<gene>
    <name evidence="2" type="ORF">RRG08_035812</name>
</gene>
<keyword evidence="3" id="KW-1185">Reference proteome</keyword>
<dbReference type="Proteomes" id="UP001283361">
    <property type="component" value="Unassembled WGS sequence"/>
</dbReference>
<feature type="region of interest" description="Disordered" evidence="1">
    <location>
        <begin position="88"/>
        <end position="112"/>
    </location>
</feature>
<evidence type="ECO:0000313" key="2">
    <source>
        <dbReference type="EMBL" id="KAK3788648.1"/>
    </source>
</evidence>
<feature type="region of interest" description="Disordered" evidence="1">
    <location>
        <begin position="1"/>
        <end position="66"/>
    </location>
</feature>
<evidence type="ECO:0000256" key="1">
    <source>
        <dbReference type="SAM" id="MobiDB-lite"/>
    </source>
</evidence>
<protein>
    <submittedName>
        <fullName evidence="2">Uncharacterized protein</fullName>
    </submittedName>
</protein>
<accession>A0AAE1AJ80</accession>
<comment type="caution">
    <text evidence="2">The sequence shown here is derived from an EMBL/GenBank/DDBJ whole genome shotgun (WGS) entry which is preliminary data.</text>
</comment>